<name>A0A7X1FV70_9SPHN</name>
<evidence type="ECO:0000256" key="1">
    <source>
        <dbReference type="ARBA" id="ARBA00004651"/>
    </source>
</evidence>
<evidence type="ECO:0000256" key="5">
    <source>
        <dbReference type="ARBA" id="ARBA00022989"/>
    </source>
</evidence>
<keyword evidence="6 7" id="KW-0472">Membrane</keyword>
<feature type="transmembrane region" description="Helical" evidence="7">
    <location>
        <begin position="146"/>
        <end position="167"/>
    </location>
</feature>
<proteinExistence type="inferred from homology"/>
<comment type="subunit">
    <text evidence="7">The complex comprises the extracytoplasmic solute receptor protein and the two transmembrane proteins.</text>
</comment>
<sequence>MERTEPDHAPSAERGPGAAAREAGPALRLVYALGGCGLLGATAADAIAVAGRHAGFHLLGSIELVQAAAVLLAGSAMLIATLQGEHASVHMVTERLPRRVAARLARIAALLSAAVFLVVAVGAAWVTAELWSGFERTELLHLPIRWLRVLWIGFAGLIALTFLRRALARPTGETR</sequence>
<keyword evidence="4 7" id="KW-0812">Transmembrane</keyword>
<comment type="similarity">
    <text evidence="7">Belongs to the TRAP transporter small permease family.</text>
</comment>
<evidence type="ECO:0000256" key="3">
    <source>
        <dbReference type="ARBA" id="ARBA00022475"/>
    </source>
</evidence>
<keyword evidence="5 7" id="KW-1133">Transmembrane helix</keyword>
<evidence type="ECO:0000256" key="7">
    <source>
        <dbReference type="RuleBase" id="RU369079"/>
    </source>
</evidence>
<dbReference type="EMBL" id="JACLAX010000001">
    <property type="protein sequence ID" value="MBC2667570.1"/>
    <property type="molecule type" value="Genomic_DNA"/>
</dbReference>
<gene>
    <name evidence="9" type="ORF">H7F53_00255</name>
</gene>
<keyword evidence="10" id="KW-1185">Reference proteome</keyword>
<evidence type="ECO:0000256" key="6">
    <source>
        <dbReference type="ARBA" id="ARBA00023136"/>
    </source>
</evidence>
<comment type="subcellular location">
    <subcellularLocation>
        <location evidence="7">Cell inner membrane</location>
        <topology evidence="7">Multi-pass membrane protein</topology>
    </subcellularLocation>
    <subcellularLocation>
        <location evidence="1">Cell membrane</location>
        <topology evidence="1">Multi-pass membrane protein</topology>
    </subcellularLocation>
</comment>
<evidence type="ECO:0000313" key="10">
    <source>
        <dbReference type="Proteomes" id="UP000551327"/>
    </source>
</evidence>
<dbReference type="Proteomes" id="UP000551327">
    <property type="component" value="Unassembled WGS sequence"/>
</dbReference>
<keyword evidence="3" id="KW-1003">Cell membrane</keyword>
<dbReference type="RefSeq" id="WP_185677466.1">
    <property type="nucleotide sequence ID" value="NZ_JACLAX010000001.1"/>
</dbReference>
<accession>A0A7X1FV70</accession>
<dbReference type="GO" id="GO:0022857">
    <property type="term" value="F:transmembrane transporter activity"/>
    <property type="evidence" value="ECO:0007669"/>
    <property type="project" value="UniProtKB-UniRule"/>
</dbReference>
<feature type="domain" description="Tripartite ATP-independent periplasmic transporters DctQ component" evidence="8">
    <location>
        <begin position="48"/>
        <end position="167"/>
    </location>
</feature>
<keyword evidence="7" id="KW-0997">Cell inner membrane</keyword>
<organism evidence="9 10">
    <name type="scientific">Novosphingobium piscinae</name>
    <dbReference type="NCBI Taxonomy" id="1507448"/>
    <lineage>
        <taxon>Bacteria</taxon>
        <taxon>Pseudomonadati</taxon>
        <taxon>Pseudomonadota</taxon>
        <taxon>Alphaproteobacteria</taxon>
        <taxon>Sphingomonadales</taxon>
        <taxon>Sphingomonadaceae</taxon>
        <taxon>Novosphingobium</taxon>
    </lineage>
</organism>
<dbReference type="InterPro" id="IPR055348">
    <property type="entry name" value="DctQ"/>
</dbReference>
<dbReference type="Pfam" id="PF04290">
    <property type="entry name" value="DctQ"/>
    <property type="match status" value="1"/>
</dbReference>
<feature type="transmembrane region" description="Helical" evidence="7">
    <location>
        <begin position="29"/>
        <end position="52"/>
    </location>
</feature>
<evidence type="ECO:0000313" key="9">
    <source>
        <dbReference type="EMBL" id="MBC2667570.1"/>
    </source>
</evidence>
<protein>
    <recommendedName>
        <fullName evidence="7">TRAP transporter small permease protein</fullName>
    </recommendedName>
</protein>
<reference evidence="9 10" key="1">
    <citation type="submission" date="2020-08" db="EMBL/GenBank/DDBJ databases">
        <title>The genome sequence of type strain Novosphingobium piscinae KCTC 42194.</title>
        <authorList>
            <person name="Liu Y."/>
        </authorList>
    </citation>
    <scope>NUCLEOTIDE SEQUENCE [LARGE SCALE GENOMIC DNA]</scope>
    <source>
        <strain evidence="9 10">KCTC 42194</strain>
    </source>
</reference>
<keyword evidence="2 7" id="KW-0813">Transport</keyword>
<feature type="transmembrane region" description="Helical" evidence="7">
    <location>
        <begin position="64"/>
        <end position="83"/>
    </location>
</feature>
<evidence type="ECO:0000259" key="8">
    <source>
        <dbReference type="Pfam" id="PF04290"/>
    </source>
</evidence>
<evidence type="ECO:0000256" key="4">
    <source>
        <dbReference type="ARBA" id="ARBA00022692"/>
    </source>
</evidence>
<feature type="transmembrane region" description="Helical" evidence="7">
    <location>
        <begin position="104"/>
        <end position="126"/>
    </location>
</feature>
<comment type="caution">
    <text evidence="9">The sequence shown here is derived from an EMBL/GenBank/DDBJ whole genome shotgun (WGS) entry which is preliminary data.</text>
</comment>
<evidence type="ECO:0000256" key="2">
    <source>
        <dbReference type="ARBA" id="ARBA00022448"/>
    </source>
</evidence>
<dbReference type="AlphaFoldDB" id="A0A7X1FV70"/>
<dbReference type="GO" id="GO:0005886">
    <property type="term" value="C:plasma membrane"/>
    <property type="evidence" value="ECO:0007669"/>
    <property type="project" value="UniProtKB-SubCell"/>
</dbReference>
<comment type="function">
    <text evidence="7">Part of the tripartite ATP-independent periplasmic (TRAP) transport system.</text>
</comment>